<dbReference type="PANTHER" id="PTHR45973:SF9">
    <property type="entry name" value="LEUCINE-RICH REPEAT-CONTAINING PROTEIN 46"/>
    <property type="match status" value="1"/>
</dbReference>
<feature type="compositionally biased region" description="Polar residues" evidence="6">
    <location>
        <begin position="606"/>
        <end position="618"/>
    </location>
</feature>
<evidence type="ECO:0000256" key="1">
    <source>
        <dbReference type="ARBA" id="ARBA00004138"/>
    </source>
</evidence>
<feature type="domain" description="NXF1/2/3/5-like leucine-rich repeat" evidence="7">
    <location>
        <begin position="162"/>
        <end position="250"/>
    </location>
</feature>
<name>A0A1Y1HV93_KLENI</name>
<dbReference type="GO" id="GO:0015630">
    <property type="term" value="C:microtubule cytoskeleton"/>
    <property type="evidence" value="ECO:0000318"/>
    <property type="project" value="GO_Central"/>
</dbReference>
<dbReference type="SMART" id="SM00365">
    <property type="entry name" value="LRR_SD22"/>
    <property type="match status" value="5"/>
</dbReference>
<feature type="region of interest" description="Disordered" evidence="6">
    <location>
        <begin position="729"/>
        <end position="785"/>
    </location>
</feature>
<evidence type="ECO:0000259" key="7">
    <source>
        <dbReference type="Pfam" id="PF24048"/>
    </source>
</evidence>
<feature type="region of interest" description="Disordered" evidence="6">
    <location>
        <begin position="600"/>
        <end position="630"/>
    </location>
</feature>
<proteinExistence type="predicted"/>
<dbReference type="InterPro" id="IPR025875">
    <property type="entry name" value="Leu-rich_rpt_4"/>
</dbReference>
<keyword evidence="3" id="KW-0677">Repeat</keyword>
<protein>
    <recommendedName>
        <fullName evidence="7">NXF1/2/3/5-like leucine-rich repeat domain-containing protein</fullName>
    </recommendedName>
</protein>
<dbReference type="OrthoDB" id="542800at2759"/>
<accession>A0A1Y1HV93</accession>
<dbReference type="SUPFAM" id="SSF52058">
    <property type="entry name" value="L domain-like"/>
    <property type="match status" value="1"/>
</dbReference>
<feature type="compositionally biased region" description="Low complexity" evidence="6">
    <location>
        <begin position="872"/>
        <end position="885"/>
    </location>
</feature>
<feature type="region of interest" description="Disordered" evidence="6">
    <location>
        <begin position="509"/>
        <end position="583"/>
    </location>
</feature>
<gene>
    <name evidence="8" type="ORF">KFL_000890110</name>
</gene>
<dbReference type="InterPro" id="IPR001611">
    <property type="entry name" value="Leu-rich_rpt"/>
</dbReference>
<dbReference type="EMBL" id="DF237038">
    <property type="protein sequence ID" value="GAQ81722.1"/>
    <property type="molecule type" value="Genomic_DNA"/>
</dbReference>
<feature type="region of interest" description="Disordered" evidence="6">
    <location>
        <begin position="251"/>
        <end position="304"/>
    </location>
</feature>
<dbReference type="InterPro" id="IPR003591">
    <property type="entry name" value="Leu-rich_rpt_typical-subtyp"/>
</dbReference>
<feature type="compositionally biased region" description="Polar residues" evidence="6">
    <location>
        <begin position="830"/>
        <end position="844"/>
    </location>
</feature>
<organism evidence="8 9">
    <name type="scientific">Klebsormidium nitens</name>
    <name type="common">Green alga</name>
    <name type="synonym">Ulothrix nitens</name>
    <dbReference type="NCBI Taxonomy" id="105231"/>
    <lineage>
        <taxon>Eukaryota</taxon>
        <taxon>Viridiplantae</taxon>
        <taxon>Streptophyta</taxon>
        <taxon>Klebsormidiophyceae</taxon>
        <taxon>Klebsormidiales</taxon>
        <taxon>Klebsormidiaceae</taxon>
        <taxon>Klebsormidium</taxon>
    </lineage>
</organism>
<feature type="compositionally biased region" description="Basic and acidic residues" evidence="6">
    <location>
        <begin position="817"/>
        <end position="829"/>
    </location>
</feature>
<feature type="compositionally biased region" description="Basic and acidic residues" evidence="6">
    <location>
        <begin position="886"/>
        <end position="897"/>
    </location>
</feature>
<evidence type="ECO:0000256" key="6">
    <source>
        <dbReference type="SAM" id="MobiDB-lite"/>
    </source>
</evidence>
<dbReference type="STRING" id="105231.A0A1Y1HV93"/>
<keyword evidence="4" id="KW-0969">Cilium</keyword>
<evidence type="ECO:0000313" key="8">
    <source>
        <dbReference type="EMBL" id="GAQ81722.1"/>
    </source>
</evidence>
<reference evidence="8 9" key="1">
    <citation type="journal article" date="2014" name="Nat. Commun.">
        <title>Klebsormidium flaccidum genome reveals primary factors for plant terrestrial adaptation.</title>
        <authorList>
            <person name="Hori K."/>
            <person name="Maruyama F."/>
            <person name="Fujisawa T."/>
            <person name="Togashi T."/>
            <person name="Yamamoto N."/>
            <person name="Seo M."/>
            <person name="Sato S."/>
            <person name="Yamada T."/>
            <person name="Mori H."/>
            <person name="Tajima N."/>
            <person name="Moriyama T."/>
            <person name="Ikeuchi M."/>
            <person name="Watanabe M."/>
            <person name="Wada H."/>
            <person name="Kobayashi K."/>
            <person name="Saito M."/>
            <person name="Masuda T."/>
            <person name="Sasaki-Sekimoto Y."/>
            <person name="Mashiguchi K."/>
            <person name="Awai K."/>
            <person name="Shimojima M."/>
            <person name="Masuda S."/>
            <person name="Iwai M."/>
            <person name="Nobusawa T."/>
            <person name="Narise T."/>
            <person name="Kondo S."/>
            <person name="Saito H."/>
            <person name="Sato R."/>
            <person name="Murakawa M."/>
            <person name="Ihara Y."/>
            <person name="Oshima-Yamada Y."/>
            <person name="Ohtaka K."/>
            <person name="Satoh M."/>
            <person name="Sonobe K."/>
            <person name="Ishii M."/>
            <person name="Ohtani R."/>
            <person name="Kanamori-Sato M."/>
            <person name="Honoki R."/>
            <person name="Miyazaki D."/>
            <person name="Mochizuki H."/>
            <person name="Umetsu J."/>
            <person name="Higashi K."/>
            <person name="Shibata D."/>
            <person name="Kamiya Y."/>
            <person name="Sato N."/>
            <person name="Nakamura Y."/>
            <person name="Tabata S."/>
            <person name="Ida S."/>
            <person name="Kurokawa K."/>
            <person name="Ohta H."/>
        </authorList>
    </citation>
    <scope>NUCLEOTIDE SEQUENCE [LARGE SCALE GENOMIC DNA]</scope>
    <source>
        <strain evidence="8 9">NIES-2285</strain>
    </source>
</reference>
<feature type="region of interest" description="Disordered" evidence="6">
    <location>
        <begin position="800"/>
        <end position="941"/>
    </location>
</feature>
<feature type="region of interest" description="Disordered" evidence="6">
    <location>
        <begin position="320"/>
        <end position="440"/>
    </location>
</feature>
<dbReference type="Proteomes" id="UP000054558">
    <property type="component" value="Unassembled WGS sequence"/>
</dbReference>
<comment type="subcellular location">
    <subcellularLocation>
        <location evidence="1">Cell projection</location>
        <location evidence="1">Cilium</location>
    </subcellularLocation>
</comment>
<dbReference type="OMA" id="HEPRASG"/>
<dbReference type="Pfam" id="PF24048">
    <property type="entry name" value="LRR_NXF1-5"/>
    <property type="match status" value="1"/>
</dbReference>
<keyword evidence="5" id="KW-0966">Cell projection</keyword>
<dbReference type="PANTHER" id="PTHR45973">
    <property type="entry name" value="PROTEIN PHOSPHATASE 1 REGULATORY SUBUNIT SDS22-RELATED"/>
    <property type="match status" value="1"/>
</dbReference>
<keyword evidence="9" id="KW-1185">Reference proteome</keyword>
<feature type="compositionally biased region" description="Basic and acidic residues" evidence="6">
    <location>
        <begin position="729"/>
        <end position="740"/>
    </location>
</feature>
<dbReference type="Pfam" id="PF12799">
    <property type="entry name" value="LRR_4"/>
    <property type="match status" value="2"/>
</dbReference>
<dbReference type="InterPro" id="IPR057125">
    <property type="entry name" value="NXF1/2/3/5-like_LRR"/>
</dbReference>
<dbReference type="PROSITE" id="PS51450">
    <property type="entry name" value="LRR"/>
    <property type="match status" value="4"/>
</dbReference>
<evidence type="ECO:0000313" key="9">
    <source>
        <dbReference type="Proteomes" id="UP000054558"/>
    </source>
</evidence>
<keyword evidence="2" id="KW-0433">Leucine-rich repeat</keyword>
<dbReference type="InterPro" id="IPR050576">
    <property type="entry name" value="Cilia_flagella_integrity"/>
</dbReference>
<dbReference type="InterPro" id="IPR032675">
    <property type="entry name" value="LRR_dom_sf"/>
</dbReference>
<evidence type="ECO:0000256" key="3">
    <source>
        <dbReference type="ARBA" id="ARBA00022737"/>
    </source>
</evidence>
<evidence type="ECO:0000256" key="5">
    <source>
        <dbReference type="ARBA" id="ARBA00023273"/>
    </source>
</evidence>
<feature type="compositionally biased region" description="Basic and acidic residues" evidence="6">
    <location>
        <begin position="852"/>
        <end position="868"/>
    </location>
</feature>
<sequence>MTMSQSALIQVVQEASCWAGLSIEIAEERFTRLTNLVLDNNLLTTCKGLGALETLQVLRLEGNRIIDTRSLARLTNLTSLDLSRNQIKKLQGFSNLVRLEELTLDHNQLTSLEGLGKCTGLTELSLRNNRIADLSGLAPLTRLDVLRLEENGVEGLELLPMLPELTEIHIGRNRLSSLDGLSDKLPSLEILDAGGNAVPSSEICARALAPLEALAELTLAGNPLCQAFQSNRGYRKAAREALPSLSFLDGFPVSQAEAPPDQQTSADGSKEGMASNTDLSGDLLKGNGGSRSPPSTWEPLNDPFAPSLEEMEAFKRRMGIHPDVDPFGRPSTAGRNSGGRTERATNGVDSGGVPAPRRGSAGTEAGKWSGMSKEGTDSETRTKSGMNEEAEELEAIGKPQRSRREKNFDEATTAGIEAASPGGEHRTEPGSGTEPESAAARARQRHVMRVEGALADMGERLTSYHAHVTSVISNLRQRLVAPTLDAAAAAMLDNGYLVAATRALPAVPQIDLETPPGEEDDVSGRTNDVSKGDANESGSLRRLGSERNGKGANGTEGRVPNGMAGGVAQSGEGEGVLSKQRRFSGKKSYVQGLKIRTDAVPADLHGTSSGRLSSSGNGTERLPGNPESRGITRRRMSADATLVNKHVTVESLERATRILPRGTKRVGADRGSELERAALTDRGRRDRVRVQDMGGNGNGNGTTVRTANDVSLRPLRTGLAERRAPKAVWLEEPKATDDRVNGTGGEVRTAGSEGADVSVPDGKPTAEKEKKTPRSNSEPDVRPAKEALELFYNMFPECAGDGRADSAGKENLAGGTVKRERLSWKENRSESTAVGSQVSANRTARSAPAAESMKKRSTYEEMGVKNEGARGAGSFRSKAAFAAARLETDPGGKERPLKLPLIPVTPTSQAQKCGRSGNRRVSNRNRPPADDKLCRPFVSVD</sequence>
<evidence type="ECO:0000256" key="4">
    <source>
        <dbReference type="ARBA" id="ARBA00023069"/>
    </source>
</evidence>
<evidence type="ECO:0000256" key="2">
    <source>
        <dbReference type="ARBA" id="ARBA00022614"/>
    </source>
</evidence>
<dbReference type="SMART" id="SM00369">
    <property type="entry name" value="LRR_TYP"/>
    <property type="match status" value="4"/>
</dbReference>
<dbReference type="AlphaFoldDB" id="A0A1Y1HV93"/>
<feature type="compositionally biased region" description="Basic and acidic residues" evidence="6">
    <location>
        <begin position="764"/>
        <end position="785"/>
    </location>
</feature>
<dbReference type="Gene3D" id="3.80.10.10">
    <property type="entry name" value="Ribonuclease Inhibitor"/>
    <property type="match status" value="2"/>
</dbReference>